<organism evidence="2">
    <name type="scientific">hydrothermal vent metagenome</name>
    <dbReference type="NCBI Taxonomy" id="652676"/>
    <lineage>
        <taxon>unclassified sequences</taxon>
        <taxon>metagenomes</taxon>
        <taxon>ecological metagenomes</taxon>
    </lineage>
</organism>
<dbReference type="InterPro" id="IPR047676">
    <property type="entry name" value="FxLYD_dom"/>
</dbReference>
<reference evidence="2" key="1">
    <citation type="submission" date="2018-06" db="EMBL/GenBank/DDBJ databases">
        <authorList>
            <person name="Zhirakovskaya E."/>
        </authorList>
    </citation>
    <scope>NUCLEOTIDE SEQUENCE</scope>
</reference>
<dbReference type="AlphaFoldDB" id="A0A3B0V2R4"/>
<keyword evidence="1" id="KW-0812">Transmembrane</keyword>
<dbReference type="NCBIfam" id="NF038353">
    <property type="entry name" value="FxLYD_dom"/>
    <property type="match status" value="1"/>
</dbReference>
<evidence type="ECO:0000256" key="1">
    <source>
        <dbReference type="SAM" id="Phobius"/>
    </source>
</evidence>
<protein>
    <submittedName>
        <fullName evidence="2">Uncharacterized protein</fullName>
    </submittedName>
</protein>
<dbReference type="EMBL" id="UOEV01000079">
    <property type="protein sequence ID" value="VAW33032.1"/>
    <property type="molecule type" value="Genomic_DNA"/>
</dbReference>
<name>A0A3B0V2R4_9ZZZZ</name>
<feature type="transmembrane region" description="Helical" evidence="1">
    <location>
        <begin position="12"/>
        <end position="32"/>
    </location>
</feature>
<proteinExistence type="predicted"/>
<gene>
    <name evidence="2" type="ORF">MNBD_CPR01-551</name>
</gene>
<accession>A0A3B0V2R4</accession>
<sequence>MSWATSRRTFILSIIASFFIAIIALVLISVLYKSPSCSDNVQNQNEVGVDCGGVCPYLCSTQTKAPTVRFVSMLQNVGNRIDAIAYVDNSNTNAAVINAPYKIELYGADAKQVAQYKGVVDLPPHGEVPIFVPNIYDGPKRIVNSFLSFSTTSMRWFTANKSPQVLPYKNIKIIGTTTPRITATLANPTGSDVTNVKVIIAVFGASGNVIGASQTLVHRIPAEENVQIVFTWNKPFPSLPVKEEIWPIMPVTPS</sequence>
<keyword evidence="1" id="KW-0472">Membrane</keyword>
<evidence type="ECO:0000313" key="2">
    <source>
        <dbReference type="EMBL" id="VAW33032.1"/>
    </source>
</evidence>
<keyword evidence="1" id="KW-1133">Transmembrane helix</keyword>